<accession>A0A0H3DR09</accession>
<dbReference type="AlphaFoldDB" id="A0A0H3DR09"/>
<evidence type="ECO:0000313" key="2">
    <source>
        <dbReference type="Proteomes" id="UP000002230"/>
    </source>
</evidence>
<proteinExistence type="predicted"/>
<dbReference type="EMBL" id="CP002154">
    <property type="protein sequence ID" value="ADM41815.1"/>
    <property type="molecule type" value="Genomic_DNA"/>
</dbReference>
<gene>
    <name evidence="1" type="ordered locus">ETAF_1707</name>
</gene>
<protein>
    <submittedName>
        <fullName evidence="1">Uncharacterized protein</fullName>
    </submittedName>
</protein>
<dbReference type="PATRIC" id="fig|718251.5.peg.1771"/>
<reference evidence="2" key="1">
    <citation type="submission" date="2010-08" db="EMBL/GenBank/DDBJ databases">
        <title>Genome comparisons of Edwardsiella bacteria analysed using deep sequencing technology.</title>
        <authorList>
            <person name="van Soest J.J."/>
            <person name="Henkel C.V."/>
            <person name="Jansen H.J."/>
            <person name="van den Hondel C.A.M.J.J."/>
            <person name="Bloemberg G.V."/>
            <person name="Meijer A.H."/>
            <person name="Spaink H.P."/>
        </authorList>
    </citation>
    <scope>NUCLEOTIDE SEQUENCE [LARGE SCALE GENOMIC DNA]</scope>
    <source>
        <strain evidence="2">FL6-60</strain>
    </source>
</reference>
<keyword evidence="2" id="KW-1185">Reference proteome</keyword>
<dbReference type="KEGG" id="etd:ETAF_1707"/>
<organism evidence="1 2">
    <name type="scientific">Edwardsiella tarda (strain FL6-60)</name>
    <dbReference type="NCBI Taxonomy" id="718251"/>
    <lineage>
        <taxon>Bacteria</taxon>
        <taxon>Pseudomonadati</taxon>
        <taxon>Pseudomonadota</taxon>
        <taxon>Gammaproteobacteria</taxon>
        <taxon>Enterobacterales</taxon>
        <taxon>Hafniaceae</taxon>
        <taxon>Edwardsiella</taxon>
    </lineage>
</organism>
<reference evidence="1 2" key="2">
    <citation type="journal article" date="2011" name="BMC Immunol.">
        <title>Comparison of static immersion and intravenous injection systems for exposure of zebrafish embryos to the natural pathogen Edwardsiella tarda.</title>
        <authorList>
            <person name="van Soest J.J."/>
            <person name="Stockhammer O.W."/>
            <person name="Ordas A."/>
            <person name="Bloemberg G.V."/>
            <person name="Spaink H.P."/>
            <person name="Meijer A.H."/>
        </authorList>
    </citation>
    <scope>NUCLEOTIDE SEQUENCE [LARGE SCALE GENOMIC DNA]</scope>
    <source>
        <strain evidence="1 2">FL6-60</strain>
    </source>
</reference>
<evidence type="ECO:0000313" key="1">
    <source>
        <dbReference type="EMBL" id="ADM41815.1"/>
    </source>
</evidence>
<name>A0A0H3DR09_EDWTF</name>
<dbReference type="HOGENOM" id="CLU_2915126_0_0_6"/>
<dbReference type="Proteomes" id="UP000002230">
    <property type="component" value="Chromosome"/>
</dbReference>
<sequence>MPAFAEGGISDYALPGEPISAVDHKMCRQCMPSHVYCLTFRGMGFYIVEYWPLCRVIDIKQ</sequence>